<keyword evidence="2" id="KW-0560">Oxidoreductase</keyword>
<reference evidence="3 4" key="1">
    <citation type="submission" date="2019-03" db="EMBL/GenBank/DDBJ databases">
        <title>Genomic Encyclopedia of Type Strains, Phase IV (KMG-IV): sequencing the most valuable type-strain genomes for metagenomic binning, comparative biology and taxonomic classification.</title>
        <authorList>
            <person name="Goeker M."/>
        </authorList>
    </citation>
    <scope>NUCLEOTIDE SEQUENCE [LARGE SCALE GENOMIC DNA]</scope>
    <source>
        <strain evidence="3 4">DSM 100433</strain>
    </source>
</reference>
<dbReference type="PRINTS" id="PR00081">
    <property type="entry name" value="GDHRDH"/>
</dbReference>
<comment type="caution">
    <text evidence="3">The sequence shown here is derived from an EMBL/GenBank/DDBJ whole genome shotgun (WGS) entry which is preliminary data.</text>
</comment>
<dbReference type="SUPFAM" id="SSF51735">
    <property type="entry name" value="NAD(P)-binding Rossmann-fold domains"/>
    <property type="match status" value="1"/>
</dbReference>
<keyword evidence="4" id="KW-1185">Reference proteome</keyword>
<dbReference type="Gene3D" id="3.40.50.720">
    <property type="entry name" value="NAD(P)-binding Rossmann-like Domain"/>
    <property type="match status" value="1"/>
</dbReference>
<dbReference type="CDD" id="cd05233">
    <property type="entry name" value="SDR_c"/>
    <property type="match status" value="1"/>
</dbReference>
<dbReference type="PANTHER" id="PTHR42760:SF133">
    <property type="entry name" value="3-OXOACYL-[ACYL-CARRIER-PROTEIN] REDUCTASE"/>
    <property type="match status" value="1"/>
</dbReference>
<evidence type="ECO:0000256" key="2">
    <source>
        <dbReference type="ARBA" id="ARBA00023002"/>
    </source>
</evidence>
<dbReference type="AlphaFoldDB" id="A0A9X8Y8B8"/>
<dbReference type="EMBL" id="SLUK01000005">
    <property type="protein sequence ID" value="TCL43456.1"/>
    <property type="molecule type" value="Genomic_DNA"/>
</dbReference>
<organism evidence="3 4">
    <name type="scientific">Harryflintia acetispora</name>
    <dbReference type="NCBI Taxonomy" id="1849041"/>
    <lineage>
        <taxon>Bacteria</taxon>
        <taxon>Bacillati</taxon>
        <taxon>Bacillota</taxon>
        <taxon>Clostridia</taxon>
        <taxon>Eubacteriales</taxon>
        <taxon>Oscillospiraceae</taxon>
        <taxon>Harryflintia</taxon>
    </lineage>
</organism>
<dbReference type="Pfam" id="PF13561">
    <property type="entry name" value="adh_short_C2"/>
    <property type="match status" value="1"/>
</dbReference>
<gene>
    <name evidence="3" type="ORF">EDD78_10586</name>
</gene>
<dbReference type="RefSeq" id="WP_079699663.1">
    <property type="nucleotide sequence ID" value="NZ_SLUK01000005.1"/>
</dbReference>
<dbReference type="PANTHER" id="PTHR42760">
    <property type="entry name" value="SHORT-CHAIN DEHYDROGENASES/REDUCTASES FAMILY MEMBER"/>
    <property type="match status" value="1"/>
</dbReference>
<evidence type="ECO:0000313" key="4">
    <source>
        <dbReference type="Proteomes" id="UP000294682"/>
    </source>
</evidence>
<comment type="similarity">
    <text evidence="1">Belongs to the short-chain dehydrogenases/reductases (SDR) family.</text>
</comment>
<evidence type="ECO:0000256" key="1">
    <source>
        <dbReference type="ARBA" id="ARBA00006484"/>
    </source>
</evidence>
<dbReference type="OrthoDB" id="9803333at2"/>
<dbReference type="GO" id="GO:0016616">
    <property type="term" value="F:oxidoreductase activity, acting on the CH-OH group of donors, NAD or NADP as acceptor"/>
    <property type="evidence" value="ECO:0007669"/>
    <property type="project" value="TreeGrafter"/>
</dbReference>
<name>A0A9X8Y8B8_9FIRM</name>
<accession>A0A9X8Y8B8</accession>
<evidence type="ECO:0000313" key="3">
    <source>
        <dbReference type="EMBL" id="TCL43456.1"/>
    </source>
</evidence>
<sequence>MRYSDKLMLVTGGSNGIGREIARAYSELGAQVIVADKFGNDLDADFYRIDFADPAQTEAMMGILLDKYGDIEIIVNNVGIMQEKPIEEMSNADIWQMLNINLVSALITSREFTKNRFRRGIEKKYGRIVNIASTGYLTTVEHSEVFAASKGGLVSLTSALSATLAGYSTTVNCLSPGRIETQDYTAFSPEPHPHKKLGEPSDISRACLYLTDEANGFINGQNIIIDGGVTKRQAED</sequence>
<dbReference type="Proteomes" id="UP000294682">
    <property type="component" value="Unassembled WGS sequence"/>
</dbReference>
<protein>
    <recommendedName>
        <fullName evidence="5">SDR family oxidoreductase</fullName>
    </recommendedName>
</protein>
<dbReference type="InterPro" id="IPR002347">
    <property type="entry name" value="SDR_fam"/>
</dbReference>
<evidence type="ECO:0008006" key="5">
    <source>
        <dbReference type="Google" id="ProtNLM"/>
    </source>
</evidence>
<proteinExistence type="inferred from homology"/>
<dbReference type="PRINTS" id="PR00080">
    <property type="entry name" value="SDRFAMILY"/>
</dbReference>
<dbReference type="InterPro" id="IPR036291">
    <property type="entry name" value="NAD(P)-bd_dom_sf"/>
</dbReference>